<proteinExistence type="predicted"/>
<evidence type="ECO:0000256" key="1">
    <source>
        <dbReference type="ARBA" id="ARBA00023002"/>
    </source>
</evidence>
<dbReference type="GO" id="GO:0004497">
    <property type="term" value="F:monooxygenase activity"/>
    <property type="evidence" value="ECO:0007669"/>
    <property type="project" value="TreeGrafter"/>
</dbReference>
<dbReference type="GO" id="GO:0050660">
    <property type="term" value="F:flavin adenine dinucleotide binding"/>
    <property type="evidence" value="ECO:0007669"/>
    <property type="project" value="TreeGrafter"/>
</dbReference>
<keyword evidence="1" id="KW-0560">Oxidoreductase</keyword>
<dbReference type="EMBL" id="KZ302289">
    <property type="protein sequence ID" value="PFH45798.1"/>
    <property type="molecule type" value="Genomic_DNA"/>
</dbReference>
<dbReference type="PANTHER" id="PTHR43539">
    <property type="entry name" value="FLAVIN-BINDING MONOOXYGENASE-LIKE PROTEIN (AFU_ORTHOLOGUE AFUA_4G09220)"/>
    <property type="match status" value="1"/>
</dbReference>
<keyword evidence="3" id="KW-1185">Reference proteome</keyword>
<gene>
    <name evidence="2" type="ORF">AMATHDRAFT_71076</name>
</gene>
<evidence type="ECO:0008006" key="4">
    <source>
        <dbReference type="Google" id="ProtNLM"/>
    </source>
</evidence>
<sequence length="610" mass="69078">MPITHPSESVLPVLDKLNATVPANADAEQIRDTWFSTFKSSLESNNIPALLNIIVPDGAFWRDILAFTWDFRTFEGQSKISKFLTDRLASANVTNVKLKTPSYTELQKPYPDLVWVQFLFEFETDIGLCSGVVRLVPQSDNVWRAHMLFTNLDDLKNFPEQIGLYRPEGLLRANWAEKRIRDSEYKDKNPTVLIIGGGHCGLDVAARLRYQDIDALIIEKNERIGDNWRKRYEALSLHDQVWLDHLPYLPFPPTWPVYAPAQKLGNWLENYADVMELDYWTSTTVLKAVQLPNDLWEVTVRKASGEERVFTVKHVVFALGFKGGEPFIPKYPGMDKFKGQILHSLQHKVATDHAGKKVVVVGSCTSAHDICEDYVNHGVDVTMFQRSSTYIMSTKHGMRILMEGLYEETGSPPTHIADLINLSLTNNFMLGYAYRQRIRISEADKETLDGLKRVGFKLNDGYKDAGFYLLAWTRAGGYYLDTGASQLIIDGKIKLKNDSQIKEFTETGLLFENGTELPADVVLFSTGLGEPRDGVRRICGDEIADKCTPIWGLDEEGEFNGVWKEIGIKNLWYMMGSLGQGRFHSKHVALQIKAKEEGIFGTRYSLARTA</sequence>
<dbReference type="Gene3D" id="3.50.50.60">
    <property type="entry name" value="FAD/NAD(P)-binding domain"/>
    <property type="match status" value="1"/>
</dbReference>
<dbReference type="Pfam" id="PF13738">
    <property type="entry name" value="Pyr_redox_3"/>
    <property type="match status" value="1"/>
</dbReference>
<dbReference type="InterPro" id="IPR036188">
    <property type="entry name" value="FAD/NAD-bd_sf"/>
</dbReference>
<evidence type="ECO:0000313" key="3">
    <source>
        <dbReference type="Proteomes" id="UP000242287"/>
    </source>
</evidence>
<name>A0A2A9N804_9AGAR</name>
<dbReference type="Proteomes" id="UP000242287">
    <property type="component" value="Unassembled WGS sequence"/>
</dbReference>
<dbReference type="PANTHER" id="PTHR43539:SF68">
    <property type="entry name" value="FLAVIN-BINDING MONOOXYGENASE-LIKE PROTEIN (AFU_ORTHOLOGUE AFUA_4G09220)"/>
    <property type="match status" value="1"/>
</dbReference>
<dbReference type="SUPFAM" id="SSF51905">
    <property type="entry name" value="FAD/NAD(P)-binding domain"/>
    <property type="match status" value="2"/>
</dbReference>
<reference evidence="2 3" key="1">
    <citation type="submission" date="2014-02" db="EMBL/GenBank/DDBJ databases">
        <title>Transposable element dynamics among asymbiotic and ectomycorrhizal Amanita fungi.</title>
        <authorList>
            <consortium name="DOE Joint Genome Institute"/>
            <person name="Hess J."/>
            <person name="Skrede I."/>
            <person name="Wolfe B."/>
            <person name="LaButti K."/>
            <person name="Ohm R.A."/>
            <person name="Grigoriev I.V."/>
            <person name="Pringle A."/>
        </authorList>
    </citation>
    <scope>NUCLEOTIDE SEQUENCE [LARGE SCALE GENOMIC DNA]</scope>
    <source>
        <strain evidence="2 3">SKay4041</strain>
    </source>
</reference>
<dbReference type="InterPro" id="IPR050982">
    <property type="entry name" value="Auxin_biosynth/cation_transpt"/>
</dbReference>
<accession>A0A2A9N804</accession>
<dbReference type="AlphaFoldDB" id="A0A2A9N804"/>
<dbReference type="OrthoDB" id="74360at2759"/>
<protein>
    <recommendedName>
        <fullName evidence="4">FAD/NAD(P)-binding domain-containing protein</fullName>
    </recommendedName>
</protein>
<organism evidence="2 3">
    <name type="scientific">Amanita thiersii Skay4041</name>
    <dbReference type="NCBI Taxonomy" id="703135"/>
    <lineage>
        <taxon>Eukaryota</taxon>
        <taxon>Fungi</taxon>
        <taxon>Dikarya</taxon>
        <taxon>Basidiomycota</taxon>
        <taxon>Agaricomycotina</taxon>
        <taxon>Agaricomycetes</taxon>
        <taxon>Agaricomycetidae</taxon>
        <taxon>Agaricales</taxon>
        <taxon>Pluteineae</taxon>
        <taxon>Amanitaceae</taxon>
        <taxon>Amanita</taxon>
    </lineage>
</organism>
<evidence type="ECO:0000313" key="2">
    <source>
        <dbReference type="EMBL" id="PFH45798.1"/>
    </source>
</evidence>
<dbReference type="STRING" id="703135.A0A2A9N804"/>